<dbReference type="Proteomes" id="UP000002051">
    <property type="component" value="Chromosome 2"/>
</dbReference>
<reference evidence="1 3" key="1">
    <citation type="journal article" date="2011" name="Nature">
        <title>The Medicago genome provides insight into the evolution of rhizobial symbioses.</title>
        <authorList>
            <person name="Young N.D."/>
            <person name="Debelle F."/>
            <person name="Oldroyd G.E."/>
            <person name="Geurts R."/>
            <person name="Cannon S.B."/>
            <person name="Udvardi M.K."/>
            <person name="Benedito V.A."/>
            <person name="Mayer K.F."/>
            <person name="Gouzy J."/>
            <person name="Schoof H."/>
            <person name="Van de Peer Y."/>
            <person name="Proost S."/>
            <person name="Cook D.R."/>
            <person name="Meyers B.C."/>
            <person name="Spannagl M."/>
            <person name="Cheung F."/>
            <person name="De Mita S."/>
            <person name="Krishnakumar V."/>
            <person name="Gundlach H."/>
            <person name="Zhou S."/>
            <person name="Mudge J."/>
            <person name="Bharti A.K."/>
            <person name="Murray J.D."/>
            <person name="Naoumkina M.A."/>
            <person name="Rosen B."/>
            <person name="Silverstein K.A."/>
            <person name="Tang H."/>
            <person name="Rombauts S."/>
            <person name="Zhao P.X."/>
            <person name="Zhou P."/>
            <person name="Barbe V."/>
            <person name="Bardou P."/>
            <person name="Bechner M."/>
            <person name="Bellec A."/>
            <person name="Berger A."/>
            <person name="Berges H."/>
            <person name="Bidwell S."/>
            <person name="Bisseling T."/>
            <person name="Choisne N."/>
            <person name="Couloux A."/>
            <person name="Denny R."/>
            <person name="Deshpande S."/>
            <person name="Dai X."/>
            <person name="Doyle J.J."/>
            <person name="Dudez A.M."/>
            <person name="Farmer A.D."/>
            <person name="Fouteau S."/>
            <person name="Franken C."/>
            <person name="Gibelin C."/>
            <person name="Gish J."/>
            <person name="Goldstein S."/>
            <person name="Gonzalez A.J."/>
            <person name="Green P.J."/>
            <person name="Hallab A."/>
            <person name="Hartog M."/>
            <person name="Hua A."/>
            <person name="Humphray S.J."/>
            <person name="Jeong D.H."/>
            <person name="Jing Y."/>
            <person name="Jocker A."/>
            <person name="Kenton S.M."/>
            <person name="Kim D.J."/>
            <person name="Klee K."/>
            <person name="Lai H."/>
            <person name="Lang C."/>
            <person name="Lin S."/>
            <person name="Macmil S.L."/>
            <person name="Magdelenat G."/>
            <person name="Matthews L."/>
            <person name="McCorrison J."/>
            <person name="Monaghan E.L."/>
            <person name="Mun J.H."/>
            <person name="Najar F.Z."/>
            <person name="Nicholson C."/>
            <person name="Noirot C."/>
            <person name="O'Bleness M."/>
            <person name="Paule C.R."/>
            <person name="Poulain J."/>
            <person name="Prion F."/>
            <person name="Qin B."/>
            <person name="Qu C."/>
            <person name="Retzel E.F."/>
            <person name="Riddle C."/>
            <person name="Sallet E."/>
            <person name="Samain S."/>
            <person name="Samson N."/>
            <person name="Sanders I."/>
            <person name="Saurat O."/>
            <person name="Scarpelli C."/>
            <person name="Schiex T."/>
            <person name="Segurens B."/>
            <person name="Severin A.J."/>
            <person name="Sherrier D.J."/>
            <person name="Shi R."/>
            <person name="Sims S."/>
            <person name="Singer S.R."/>
            <person name="Sinharoy S."/>
            <person name="Sterck L."/>
            <person name="Viollet A."/>
            <person name="Wang B.B."/>
            <person name="Wang K."/>
            <person name="Wang M."/>
            <person name="Wang X."/>
            <person name="Warfsmann J."/>
            <person name="Weissenbach J."/>
            <person name="White D.D."/>
            <person name="White J.D."/>
            <person name="Wiley G.B."/>
            <person name="Wincker P."/>
            <person name="Xing Y."/>
            <person name="Yang L."/>
            <person name="Yao Z."/>
            <person name="Ying F."/>
            <person name="Zhai J."/>
            <person name="Zhou L."/>
            <person name="Zuber A."/>
            <person name="Denarie J."/>
            <person name="Dixon R.A."/>
            <person name="May G.D."/>
            <person name="Schwartz D.C."/>
            <person name="Rogers J."/>
            <person name="Quetier F."/>
            <person name="Town C.D."/>
            <person name="Roe B.A."/>
        </authorList>
    </citation>
    <scope>NUCLEOTIDE SEQUENCE [LARGE SCALE GENOMIC DNA]</scope>
    <source>
        <strain evidence="1">A17</strain>
        <strain evidence="2 3">cv. Jemalong A17</strain>
    </source>
</reference>
<evidence type="ECO:0000313" key="2">
    <source>
        <dbReference type="EnsemblPlants" id="KEH36598"/>
    </source>
</evidence>
<organism evidence="1 3">
    <name type="scientific">Medicago truncatula</name>
    <name type="common">Barrel medic</name>
    <name type="synonym">Medicago tribuloides</name>
    <dbReference type="NCBI Taxonomy" id="3880"/>
    <lineage>
        <taxon>Eukaryota</taxon>
        <taxon>Viridiplantae</taxon>
        <taxon>Streptophyta</taxon>
        <taxon>Embryophyta</taxon>
        <taxon>Tracheophyta</taxon>
        <taxon>Spermatophyta</taxon>
        <taxon>Magnoliopsida</taxon>
        <taxon>eudicotyledons</taxon>
        <taxon>Gunneridae</taxon>
        <taxon>Pentapetalae</taxon>
        <taxon>rosids</taxon>
        <taxon>fabids</taxon>
        <taxon>Fabales</taxon>
        <taxon>Fabaceae</taxon>
        <taxon>Papilionoideae</taxon>
        <taxon>50 kb inversion clade</taxon>
        <taxon>NPAAA clade</taxon>
        <taxon>Hologalegina</taxon>
        <taxon>IRL clade</taxon>
        <taxon>Trifolieae</taxon>
        <taxon>Medicago</taxon>
    </lineage>
</organism>
<dbReference type="EnsemblPlants" id="KEH36598">
    <property type="protein sequence ID" value="KEH36598"/>
    <property type="gene ID" value="MTR_2g016170"/>
</dbReference>
<evidence type="ECO:0000313" key="1">
    <source>
        <dbReference type="EMBL" id="KEH36598.1"/>
    </source>
</evidence>
<dbReference type="AlphaFoldDB" id="A0A072V5F8"/>
<protein>
    <submittedName>
        <fullName evidence="1 2">Uncharacterized protein</fullName>
    </submittedName>
</protein>
<gene>
    <name evidence="1" type="ordered locus">MTR_2g016170</name>
</gene>
<name>A0A072V5F8_MEDTR</name>
<keyword evidence="3" id="KW-1185">Reference proteome</keyword>
<dbReference type="HOGENOM" id="CLU_2162136_0_0_1"/>
<evidence type="ECO:0000313" key="3">
    <source>
        <dbReference type="Proteomes" id="UP000002051"/>
    </source>
</evidence>
<dbReference type="EMBL" id="CM001218">
    <property type="protein sequence ID" value="KEH36598.1"/>
    <property type="molecule type" value="Genomic_DNA"/>
</dbReference>
<reference evidence="1 3" key="2">
    <citation type="journal article" date="2014" name="BMC Genomics">
        <title>An improved genome release (version Mt4.0) for the model legume Medicago truncatula.</title>
        <authorList>
            <person name="Tang H."/>
            <person name="Krishnakumar V."/>
            <person name="Bidwell S."/>
            <person name="Rosen B."/>
            <person name="Chan A."/>
            <person name="Zhou S."/>
            <person name="Gentzbittel L."/>
            <person name="Childs K.L."/>
            <person name="Yandell M."/>
            <person name="Gundlach H."/>
            <person name="Mayer K.F."/>
            <person name="Schwartz D.C."/>
            <person name="Town C.D."/>
        </authorList>
    </citation>
    <scope>GENOME REANNOTATION</scope>
    <source>
        <strain evidence="1">A17</strain>
        <strain evidence="2 3">cv. Jemalong A17</strain>
    </source>
</reference>
<sequence>MAIIIDDDTTYDSVLSYIVDHKAKTPNNLNLHKIVEHSVLKTNVDRGRNSWKLEQPSTATQPPVKIMNSCLSKSVYSGEPINERDVLLCMYMFILNIDTTTYWKFPISLSS</sequence>
<reference evidence="2" key="3">
    <citation type="submission" date="2015-04" db="UniProtKB">
        <authorList>
            <consortium name="EnsemblPlants"/>
        </authorList>
    </citation>
    <scope>IDENTIFICATION</scope>
    <source>
        <strain evidence="2">cv. Jemalong A17</strain>
    </source>
</reference>
<proteinExistence type="predicted"/>
<accession>A0A072V5F8</accession>